<dbReference type="Proteomes" id="UP000584405">
    <property type="component" value="Unassembled WGS sequence"/>
</dbReference>
<keyword evidence="6" id="KW-1185">Reference proteome</keyword>
<evidence type="ECO:0000313" key="6">
    <source>
        <dbReference type="Proteomes" id="UP001313132"/>
    </source>
</evidence>
<dbReference type="AlphaFoldDB" id="A0A7V8PBJ1"/>
<dbReference type="EMBL" id="CP065030">
    <property type="protein sequence ID" value="QPK14380.1"/>
    <property type="molecule type" value="Genomic_DNA"/>
</dbReference>
<dbReference type="Proteomes" id="UP000237284">
    <property type="component" value="Chromosome"/>
</dbReference>
<name>A0A7V8PBJ1_9GAMM</name>
<dbReference type="EMBL" id="JACDRT010000005">
    <property type="protein sequence ID" value="MBA0158440.1"/>
    <property type="molecule type" value="Genomic_DNA"/>
</dbReference>
<evidence type="ECO:0000313" key="3">
    <source>
        <dbReference type="EMBL" id="QPK14380.1"/>
    </source>
</evidence>
<evidence type="ECO:0000313" key="4">
    <source>
        <dbReference type="Proteomes" id="UP000237284"/>
    </source>
</evidence>
<dbReference type="RefSeq" id="WP_127031529.1">
    <property type="nucleotide sequence ID" value="NZ_BGPS01000006.1"/>
</dbReference>
<organism evidence="3 4">
    <name type="scientific">Pectobacterium versatile</name>
    <dbReference type="NCBI Taxonomy" id="2488639"/>
    <lineage>
        <taxon>Bacteria</taxon>
        <taxon>Pseudomonadati</taxon>
        <taxon>Pseudomonadota</taxon>
        <taxon>Gammaproteobacteria</taxon>
        <taxon>Enterobacterales</taxon>
        <taxon>Pectobacteriaceae</taxon>
        <taxon>Pectobacterium</taxon>
    </lineage>
</organism>
<reference evidence="2 6" key="3">
    <citation type="submission" date="2024-03" db="EMBL/GenBank/DDBJ databases">
        <title>Analysis of soft rot Pectobacteriaceae population diversity in US potato growing regions between 2016 and 2022.</title>
        <authorList>
            <person name="Ma X."/>
            <person name="Zhang X."/>
            <person name="Stodghill P."/>
            <person name="Rioux R."/>
            <person name="Babler B."/>
            <person name="Shrestha S."/>
            <person name="Babler B."/>
            <person name="Rivedal H."/>
            <person name="Frost K."/>
            <person name="Hao J."/>
            <person name="Secor G."/>
            <person name="Swingle B."/>
        </authorList>
    </citation>
    <scope>NUCLEOTIDE SEQUENCE [LARGE SCALE GENOMIC DNA]</scope>
    <source>
        <strain evidence="2 6">UMSS2</strain>
    </source>
</reference>
<accession>A0A7V8PBJ1</accession>
<reference evidence="1 5" key="1">
    <citation type="submission" date="2020-07" db="EMBL/GenBank/DDBJ databases">
        <title>Updated taxonomy of Pectobacterium genus in the CIRM-CFBP bacterial collection: when new species reveal old endemic population.</title>
        <authorList>
            <person name="Pedron J."/>
            <person name="Barny M.A."/>
            <person name="Portier P."/>
        </authorList>
    </citation>
    <scope>NUCLEOTIDE SEQUENCE [LARGE SCALE GENOMIC DNA]</scope>
    <source>
        <strain evidence="1 5">CFBP5669</strain>
    </source>
</reference>
<evidence type="ECO:0000313" key="2">
    <source>
        <dbReference type="EMBL" id="MEI7104068.1"/>
    </source>
</evidence>
<reference evidence="3 4" key="2">
    <citation type="submission" date="2020-11" db="EMBL/GenBank/DDBJ databases">
        <title>Complete genome sequence of Pectobacterium versatile F131.</title>
        <authorList>
            <person name="Shirshikov F.V."/>
            <person name="Miroshnikov K."/>
            <person name="Toshakov S.V."/>
            <person name="Kabanova A.P."/>
            <person name="Barannik A.P."/>
            <person name="Shneider M."/>
            <person name="Ignatov A.N."/>
            <person name="Miroshnikov K.A."/>
            <person name="Mikhailova Y.V."/>
            <person name="Shelenkov A."/>
            <person name="Yanushevich Y.G."/>
            <person name="Evseev P.V."/>
        </authorList>
    </citation>
    <scope>NUCLEOTIDE SEQUENCE [LARGE SCALE GENOMIC DNA]</scope>
    <source>
        <strain evidence="3 4">F131</strain>
    </source>
</reference>
<sequence>MWIVFFAEGRVEDVIYLPFSKNYRVGLIASNGGTFQLTEEELKVFLFTQTCVILSGVLAAREGQPLIIQQRFSKIYEILSVEYEKLQ</sequence>
<evidence type="ECO:0000313" key="1">
    <source>
        <dbReference type="EMBL" id="MBA0158440.1"/>
    </source>
</evidence>
<evidence type="ECO:0000313" key="5">
    <source>
        <dbReference type="Proteomes" id="UP000584405"/>
    </source>
</evidence>
<protein>
    <submittedName>
        <fullName evidence="3">Uncharacterized protein</fullName>
    </submittedName>
</protein>
<dbReference type="Proteomes" id="UP001313132">
    <property type="component" value="Unassembled WGS sequence"/>
</dbReference>
<gene>
    <name evidence="3" type="ORF">F131LOC_013330</name>
    <name evidence="1" type="ORF">H0253_06240</name>
    <name evidence="2" type="ORF">WCT63_16595</name>
</gene>
<dbReference type="EMBL" id="JBBBON010000018">
    <property type="protein sequence ID" value="MEI7104068.1"/>
    <property type="molecule type" value="Genomic_DNA"/>
</dbReference>
<proteinExistence type="predicted"/>
<dbReference type="GeneID" id="93392489"/>